<dbReference type="InterPro" id="IPR036093">
    <property type="entry name" value="NAC_dom_sf"/>
</dbReference>
<keyword evidence="1" id="KW-0805">Transcription regulation</keyword>
<gene>
    <name evidence="6" type="ORF">P3X46_009486</name>
</gene>
<keyword evidence="4" id="KW-0539">Nucleus</keyword>
<evidence type="ECO:0000256" key="4">
    <source>
        <dbReference type="ARBA" id="ARBA00023242"/>
    </source>
</evidence>
<dbReference type="PROSITE" id="PS51005">
    <property type="entry name" value="NAC"/>
    <property type="match status" value="1"/>
</dbReference>
<keyword evidence="2" id="KW-0238">DNA-binding</keyword>
<evidence type="ECO:0000313" key="7">
    <source>
        <dbReference type="Proteomes" id="UP001174677"/>
    </source>
</evidence>
<comment type="caution">
    <text evidence="6">The sequence shown here is derived from an EMBL/GenBank/DDBJ whole genome shotgun (WGS) entry which is preliminary data.</text>
</comment>
<sequence length="272" mass="31313">MEDLHLLPPGFRFYPTEEELLSFYLHHKLEGKREDLNQVMDRVIPVLDVYDFNPWDLPQLCGDYCHGDQEQWFFFIPRKEKEAYGGRPNRLTAIGYWKSTGSPSFVYSSNNCCIGVKRTMVFYEGRVPNGRKTDWKMNEYKAILQGGASSSATAHSMLRAEFCLCRIYKKAAKCRRSFDRRPLGVGVETGQRTDEQGRGGEEIAITHQNPPMIEGKCSLESSFSGEQLLLGYNDSQTEEISNMPTASENDQLLWDWEKLDWCNNDGEDIIFM</sequence>
<accession>A0ABQ9MPP4</accession>
<dbReference type="SUPFAM" id="SSF101941">
    <property type="entry name" value="NAC domain"/>
    <property type="match status" value="1"/>
</dbReference>
<evidence type="ECO:0000256" key="3">
    <source>
        <dbReference type="ARBA" id="ARBA00023163"/>
    </source>
</evidence>
<reference evidence="6" key="1">
    <citation type="journal article" date="2023" name="Plant Biotechnol. J.">
        <title>Chromosome-level wild Hevea brasiliensis genome provides new tools for genomic-assisted breeding and valuable loci to elevate rubber yield.</title>
        <authorList>
            <person name="Cheng H."/>
            <person name="Song X."/>
            <person name="Hu Y."/>
            <person name="Wu T."/>
            <person name="Yang Q."/>
            <person name="An Z."/>
            <person name="Feng S."/>
            <person name="Deng Z."/>
            <person name="Wu W."/>
            <person name="Zeng X."/>
            <person name="Tu M."/>
            <person name="Wang X."/>
            <person name="Huang H."/>
        </authorList>
    </citation>
    <scope>NUCLEOTIDE SEQUENCE</scope>
    <source>
        <strain evidence="6">MT/VB/25A 57/8</strain>
    </source>
</reference>
<evidence type="ECO:0000256" key="1">
    <source>
        <dbReference type="ARBA" id="ARBA00023015"/>
    </source>
</evidence>
<dbReference type="PANTHER" id="PTHR31744:SF220">
    <property type="entry name" value="LOW QUALITY PROTEIN: NAC DOMAIN-CONTAINING PROTEIN 90-LIKE"/>
    <property type="match status" value="1"/>
</dbReference>
<evidence type="ECO:0000256" key="2">
    <source>
        <dbReference type="ARBA" id="ARBA00023125"/>
    </source>
</evidence>
<keyword evidence="7" id="KW-1185">Reference proteome</keyword>
<dbReference type="Gene3D" id="2.170.150.80">
    <property type="entry name" value="NAC domain"/>
    <property type="match status" value="1"/>
</dbReference>
<protein>
    <recommendedName>
        <fullName evidence="5">NAC domain-containing protein</fullName>
    </recommendedName>
</protein>
<name>A0ABQ9MPP4_HEVBR</name>
<organism evidence="6 7">
    <name type="scientific">Hevea brasiliensis</name>
    <name type="common">Para rubber tree</name>
    <name type="synonym">Siphonia brasiliensis</name>
    <dbReference type="NCBI Taxonomy" id="3981"/>
    <lineage>
        <taxon>Eukaryota</taxon>
        <taxon>Viridiplantae</taxon>
        <taxon>Streptophyta</taxon>
        <taxon>Embryophyta</taxon>
        <taxon>Tracheophyta</taxon>
        <taxon>Spermatophyta</taxon>
        <taxon>Magnoliopsida</taxon>
        <taxon>eudicotyledons</taxon>
        <taxon>Gunneridae</taxon>
        <taxon>Pentapetalae</taxon>
        <taxon>rosids</taxon>
        <taxon>fabids</taxon>
        <taxon>Malpighiales</taxon>
        <taxon>Euphorbiaceae</taxon>
        <taxon>Crotonoideae</taxon>
        <taxon>Micrandreae</taxon>
        <taxon>Hevea</taxon>
    </lineage>
</organism>
<evidence type="ECO:0000259" key="5">
    <source>
        <dbReference type="PROSITE" id="PS51005"/>
    </source>
</evidence>
<dbReference type="InterPro" id="IPR003441">
    <property type="entry name" value="NAC-dom"/>
</dbReference>
<dbReference type="Proteomes" id="UP001174677">
    <property type="component" value="Chromosome 5"/>
</dbReference>
<keyword evidence="3" id="KW-0804">Transcription</keyword>
<dbReference type="EMBL" id="JARPOI010000005">
    <property type="protein sequence ID" value="KAJ9181348.1"/>
    <property type="molecule type" value="Genomic_DNA"/>
</dbReference>
<proteinExistence type="predicted"/>
<dbReference type="PANTHER" id="PTHR31744">
    <property type="entry name" value="PROTEIN CUP-SHAPED COTYLEDON 2-RELATED"/>
    <property type="match status" value="1"/>
</dbReference>
<feature type="domain" description="NAC" evidence="5">
    <location>
        <begin position="7"/>
        <end position="170"/>
    </location>
</feature>
<dbReference type="Pfam" id="PF02365">
    <property type="entry name" value="NAM"/>
    <property type="match status" value="1"/>
</dbReference>
<evidence type="ECO:0000313" key="6">
    <source>
        <dbReference type="EMBL" id="KAJ9181348.1"/>
    </source>
</evidence>